<dbReference type="AlphaFoldDB" id="A0A926DQC4"/>
<accession>A0A926DQC4</accession>
<evidence type="ECO:0000259" key="2">
    <source>
        <dbReference type="PROSITE" id="PS50234"/>
    </source>
</evidence>
<proteinExistence type="predicted"/>
<feature type="domain" description="VWFA" evidence="2">
    <location>
        <begin position="354"/>
        <end position="506"/>
    </location>
</feature>
<organism evidence="3 4">
    <name type="scientific">Bianquea renquensis</name>
    <dbReference type="NCBI Taxonomy" id="2763661"/>
    <lineage>
        <taxon>Bacteria</taxon>
        <taxon>Bacillati</taxon>
        <taxon>Bacillota</taxon>
        <taxon>Clostridia</taxon>
        <taxon>Eubacteriales</taxon>
        <taxon>Bianqueaceae</taxon>
        <taxon>Bianquea</taxon>
    </lineage>
</organism>
<evidence type="ECO:0000313" key="4">
    <source>
        <dbReference type="Proteomes" id="UP000657006"/>
    </source>
</evidence>
<evidence type="ECO:0000256" key="1">
    <source>
        <dbReference type="SAM" id="Phobius"/>
    </source>
</evidence>
<keyword evidence="1" id="KW-0472">Membrane</keyword>
<comment type="caution">
    <text evidence="3">The sequence shown here is derived from an EMBL/GenBank/DDBJ whole genome shotgun (WGS) entry which is preliminary data.</text>
</comment>
<dbReference type="PROSITE" id="PS50234">
    <property type="entry name" value="VWFA"/>
    <property type="match status" value="1"/>
</dbReference>
<dbReference type="CDD" id="cd00198">
    <property type="entry name" value="vWFA"/>
    <property type="match status" value="1"/>
</dbReference>
<feature type="transmembrane region" description="Helical" evidence="1">
    <location>
        <begin position="9"/>
        <end position="28"/>
    </location>
</feature>
<dbReference type="SUPFAM" id="SSF53300">
    <property type="entry name" value="vWA-like"/>
    <property type="match status" value="1"/>
</dbReference>
<protein>
    <submittedName>
        <fullName evidence="3">VWA domain-containing protein</fullName>
    </submittedName>
</protein>
<dbReference type="SUPFAM" id="SSF53850">
    <property type="entry name" value="Periplasmic binding protein-like II"/>
    <property type="match status" value="1"/>
</dbReference>
<dbReference type="EMBL" id="JACRSQ010000003">
    <property type="protein sequence ID" value="MBC8542596.1"/>
    <property type="molecule type" value="Genomic_DNA"/>
</dbReference>
<dbReference type="Pfam" id="PF13531">
    <property type="entry name" value="SBP_bac_11"/>
    <property type="match status" value="1"/>
</dbReference>
<dbReference type="InterPro" id="IPR002035">
    <property type="entry name" value="VWF_A"/>
</dbReference>
<reference evidence="3" key="1">
    <citation type="submission" date="2020-08" db="EMBL/GenBank/DDBJ databases">
        <title>Genome public.</title>
        <authorList>
            <person name="Liu C."/>
            <person name="Sun Q."/>
        </authorList>
    </citation>
    <scope>NUCLEOTIDE SEQUENCE</scope>
    <source>
        <strain evidence="3">NSJ-32</strain>
    </source>
</reference>
<dbReference type="SMART" id="SM00327">
    <property type="entry name" value="VWA"/>
    <property type="match status" value="1"/>
</dbReference>
<dbReference type="InterPro" id="IPR036465">
    <property type="entry name" value="vWFA_dom_sf"/>
</dbReference>
<keyword evidence="1" id="KW-0812">Transmembrane</keyword>
<keyword evidence="4" id="KW-1185">Reference proteome</keyword>
<dbReference type="Pfam" id="PF00092">
    <property type="entry name" value="VWA"/>
    <property type="match status" value="1"/>
</dbReference>
<dbReference type="Proteomes" id="UP000657006">
    <property type="component" value="Unassembled WGS sequence"/>
</dbReference>
<name>A0A926DQC4_9FIRM</name>
<evidence type="ECO:0000313" key="3">
    <source>
        <dbReference type="EMBL" id="MBC8542596.1"/>
    </source>
</evidence>
<gene>
    <name evidence="3" type="ORF">H8730_03410</name>
</gene>
<keyword evidence="1" id="KW-1133">Transmembrane helix</keyword>
<dbReference type="RefSeq" id="WP_177718752.1">
    <property type="nucleotide sequence ID" value="NZ_JACRSQ010000003.1"/>
</dbReference>
<sequence length="531" mass="58730">MKEINKKGSLLFIGIVVVLIFTAVIPIVRQQQESERDKGIFRILVSSENEDAAAILQDFAGKEKIDVEFDTASTMDMMDTLNSESCQYDAAWLSNSIWVYMLDGTQAVTNAKATFISPVVFGVVKSKAQELGFVDTPVYMADIVSKVESGDLTFLMPSATQTNSGASAYLGFLSTLAGNPEVLTESMLGDLQLQEKLTRLFSGVKRSSGSEEYLNQLFISGEYNAMVNYESSFIHLNQQLVEEGREPLYLLYPVDGVSLSDAPFAYVDHGNEKKQQIFQKLQSYLLSVEGQKALAATGRRSGYGGRNPYGDSEVFNPDWGIQTDGYLSPINYPASNVIKAAMRLYQTELKKPSVTVFCLDFSGSMRGEGQLELYDAMEYILNPDQAGEDYIQFSEKDEIYILPFDSRPGDEFSGNGSESQKLLTEIYMLSASGGTDIYAPLIKALDLVEAYDNNAYTVSIVLMTDGESLVTKLDELVERYERCDQDVGIYSITFGDANPRELETISETVGGRVFDGKSDLRAAFKAVRGYN</sequence>
<dbReference type="Gene3D" id="3.40.50.410">
    <property type="entry name" value="von Willebrand factor, type A domain"/>
    <property type="match status" value="1"/>
</dbReference>